<evidence type="ECO:0000256" key="3">
    <source>
        <dbReference type="SAM" id="MobiDB-lite"/>
    </source>
</evidence>
<dbReference type="PANTHER" id="PTHR11783">
    <property type="entry name" value="SULFOTRANSFERASE SULT"/>
    <property type="match status" value="1"/>
</dbReference>
<dbReference type="GO" id="GO:0008146">
    <property type="term" value="F:sulfotransferase activity"/>
    <property type="evidence" value="ECO:0007669"/>
    <property type="project" value="InterPro"/>
</dbReference>
<name>A0A0B6YQD9_9EUPU</name>
<dbReference type="Pfam" id="PF00685">
    <property type="entry name" value="Sulfotransfer_1"/>
    <property type="match status" value="1"/>
</dbReference>
<gene>
    <name evidence="5" type="primary">ORF32879</name>
</gene>
<organism evidence="5">
    <name type="scientific">Arion vulgaris</name>
    <dbReference type="NCBI Taxonomy" id="1028688"/>
    <lineage>
        <taxon>Eukaryota</taxon>
        <taxon>Metazoa</taxon>
        <taxon>Spiralia</taxon>
        <taxon>Lophotrochozoa</taxon>
        <taxon>Mollusca</taxon>
        <taxon>Gastropoda</taxon>
        <taxon>Heterobranchia</taxon>
        <taxon>Euthyneura</taxon>
        <taxon>Panpulmonata</taxon>
        <taxon>Eupulmonata</taxon>
        <taxon>Stylommatophora</taxon>
        <taxon>Helicina</taxon>
        <taxon>Arionoidea</taxon>
        <taxon>Arionidae</taxon>
        <taxon>Arion</taxon>
    </lineage>
</organism>
<dbReference type="InterPro" id="IPR027417">
    <property type="entry name" value="P-loop_NTPase"/>
</dbReference>
<dbReference type="SUPFAM" id="SSF52540">
    <property type="entry name" value="P-loop containing nucleoside triphosphate hydrolases"/>
    <property type="match status" value="1"/>
</dbReference>
<dbReference type="AlphaFoldDB" id="A0A0B6YQD9"/>
<evidence type="ECO:0000259" key="4">
    <source>
        <dbReference type="Pfam" id="PF00685"/>
    </source>
</evidence>
<protein>
    <recommendedName>
        <fullName evidence="4">Sulfotransferase domain-containing protein</fullName>
    </recommendedName>
</protein>
<evidence type="ECO:0000313" key="5">
    <source>
        <dbReference type="EMBL" id="CEK58372.1"/>
    </source>
</evidence>
<comment type="similarity">
    <text evidence="1">Belongs to the sulfotransferase 1 family.</text>
</comment>
<feature type="region of interest" description="Disordered" evidence="3">
    <location>
        <begin position="1"/>
        <end position="22"/>
    </location>
</feature>
<feature type="compositionally biased region" description="Basic and acidic residues" evidence="3">
    <location>
        <begin position="13"/>
        <end position="22"/>
    </location>
</feature>
<dbReference type="EMBL" id="HACG01011507">
    <property type="protein sequence ID" value="CEK58372.1"/>
    <property type="molecule type" value="Transcribed_RNA"/>
</dbReference>
<reference evidence="5" key="1">
    <citation type="submission" date="2014-12" db="EMBL/GenBank/DDBJ databases">
        <title>Insight into the proteome of Arion vulgaris.</title>
        <authorList>
            <person name="Aradska J."/>
            <person name="Bulat T."/>
            <person name="Smidak R."/>
            <person name="Sarate P."/>
            <person name="Gangsoo J."/>
            <person name="Sialana F."/>
            <person name="Bilban M."/>
            <person name="Lubec G."/>
        </authorList>
    </citation>
    <scope>NUCLEOTIDE SEQUENCE</scope>
    <source>
        <tissue evidence="5">Skin</tissue>
    </source>
</reference>
<keyword evidence="2" id="KW-0808">Transferase</keyword>
<dbReference type="InterPro" id="IPR000863">
    <property type="entry name" value="Sulfotransferase_dom"/>
</dbReference>
<sequence length="379" mass="43846">MENDTNHRVSALDNDKNHQMSALEKDKNHTVLTMENEKNHRVLAMENGKKSRLSAMENDNKLVSAMETEENKCCSQTTENRSKKLLGGMLVQKIDGVNYLKFDLGFDLVHLLNLILGLRVREDDVISIGFPRSGNHWTFEIVSMILSQTTDFEKDHFYSRLLEYLGNEVAANVEKIPSPRNLATHCRIQNIPEEAIEKRTKLIYILRNPKDVLVSLYKFTTSLSHGASNFAGTWDEFFELQMLGEFPWGHWCDHVLATEAYQNEHKECPIFMLVYEKMKENPAEEIEKLCQFLGKPSTLARQIAERTQFSSMKSELGRTKMSIQGENHFKNGPDDILRKGVVGDWKNWFTVSQNEAFNQLFERKMINSKLGELMREYIK</sequence>
<accession>A0A0B6YQD9</accession>
<evidence type="ECO:0000256" key="1">
    <source>
        <dbReference type="ARBA" id="ARBA00005771"/>
    </source>
</evidence>
<evidence type="ECO:0000256" key="2">
    <source>
        <dbReference type="ARBA" id="ARBA00022679"/>
    </source>
</evidence>
<proteinExistence type="inferred from homology"/>
<dbReference type="Gene3D" id="3.40.50.300">
    <property type="entry name" value="P-loop containing nucleotide triphosphate hydrolases"/>
    <property type="match status" value="1"/>
</dbReference>
<feature type="domain" description="Sulfotransferase" evidence="4">
    <location>
        <begin position="123"/>
        <end position="367"/>
    </location>
</feature>